<protein>
    <submittedName>
        <fullName evidence="3">Short-chain dehydrogenase</fullName>
    </submittedName>
</protein>
<name>A0A1U9UZZ0_CUPNE</name>
<dbReference type="PANTHER" id="PTHR43180">
    <property type="entry name" value="3-OXOACYL-(ACYL-CARRIER-PROTEIN) REDUCTASE (AFU_ORTHOLOGUE AFUA_6G11210)"/>
    <property type="match status" value="1"/>
</dbReference>
<dbReference type="PANTHER" id="PTHR43180:SF66">
    <property type="entry name" value="SHORT-CHAIN DEHYDROGENASE_REDUCTASE FAMILY PROTEIN"/>
    <property type="match status" value="1"/>
</dbReference>
<dbReference type="KEGG" id="cuh:BJN34_30930"/>
<dbReference type="OrthoDB" id="6823797at2"/>
<evidence type="ECO:0000313" key="3">
    <source>
        <dbReference type="EMBL" id="AQV98288.1"/>
    </source>
</evidence>
<dbReference type="Gene3D" id="3.40.50.720">
    <property type="entry name" value="NAD(P)-binding Rossmann-like Domain"/>
    <property type="match status" value="1"/>
</dbReference>
<dbReference type="GO" id="GO:0016491">
    <property type="term" value="F:oxidoreductase activity"/>
    <property type="evidence" value="ECO:0007669"/>
    <property type="project" value="UniProtKB-KW"/>
</dbReference>
<organism evidence="3 4">
    <name type="scientific">Cupriavidus necator</name>
    <name type="common">Alcaligenes eutrophus</name>
    <name type="synonym">Ralstonia eutropha</name>
    <dbReference type="NCBI Taxonomy" id="106590"/>
    <lineage>
        <taxon>Bacteria</taxon>
        <taxon>Pseudomonadati</taxon>
        <taxon>Pseudomonadota</taxon>
        <taxon>Betaproteobacteria</taxon>
        <taxon>Burkholderiales</taxon>
        <taxon>Burkholderiaceae</taxon>
        <taxon>Cupriavidus</taxon>
    </lineage>
</organism>
<accession>A0A1U9UZZ0</accession>
<dbReference type="EMBL" id="CP017758">
    <property type="protein sequence ID" value="AQV98288.1"/>
    <property type="molecule type" value="Genomic_DNA"/>
</dbReference>
<dbReference type="InterPro" id="IPR020904">
    <property type="entry name" value="Sc_DH/Rdtase_CS"/>
</dbReference>
<reference evidence="4" key="1">
    <citation type="submission" date="2017-02" db="EMBL/GenBank/DDBJ databases">
        <title>Complete genome sequence of Cupriavidus necator strain NH9, a 3-chlorobenzoate degrader.</title>
        <authorList>
            <person name="Moriuchi R."/>
            <person name="Dohra H."/>
            <person name="Ogawa N."/>
        </authorList>
    </citation>
    <scope>NUCLEOTIDE SEQUENCE [LARGE SCALE GENOMIC DNA]</scope>
    <source>
        <strain evidence="4">NH9</strain>
    </source>
</reference>
<dbReference type="PROSITE" id="PS00061">
    <property type="entry name" value="ADH_SHORT"/>
    <property type="match status" value="1"/>
</dbReference>
<comment type="similarity">
    <text evidence="1">Belongs to the short-chain dehydrogenases/reductases (SDR) family.</text>
</comment>
<dbReference type="InterPro" id="IPR036291">
    <property type="entry name" value="NAD(P)-bd_dom_sf"/>
</dbReference>
<gene>
    <name evidence="3" type="ORF">BJN34_30930</name>
</gene>
<dbReference type="Proteomes" id="UP000189627">
    <property type="component" value="Chromosome 2"/>
</dbReference>
<evidence type="ECO:0000256" key="2">
    <source>
        <dbReference type="ARBA" id="ARBA00023002"/>
    </source>
</evidence>
<dbReference type="AlphaFoldDB" id="A0A1U9UZZ0"/>
<dbReference type="SUPFAM" id="SSF51735">
    <property type="entry name" value="NAD(P)-binding Rossmann-fold domains"/>
    <property type="match status" value="1"/>
</dbReference>
<keyword evidence="2" id="KW-0560">Oxidoreductase</keyword>
<evidence type="ECO:0000313" key="4">
    <source>
        <dbReference type="Proteomes" id="UP000189627"/>
    </source>
</evidence>
<dbReference type="PRINTS" id="PR00081">
    <property type="entry name" value="GDHRDH"/>
</dbReference>
<dbReference type="FunFam" id="3.40.50.720:FF:000084">
    <property type="entry name" value="Short-chain dehydrogenase reductase"/>
    <property type="match status" value="1"/>
</dbReference>
<proteinExistence type="inferred from homology"/>
<sequence>MGRLQDKIAIVTGAASGLGRAVATRFIAEGARVVVGDINEQAGQALADALGEHATYHHHDVASEASWSALMAAVTSQVGPPQVLVNNAGILLPGTVEDATLDQWQRLMQINAASCFLGCKFGVAAMKAQGGAIVNIASISSWLPIDGYVAYSASKAAVGAVTRSAALHCRKQGYPVRINSVHPDGVYTPMMEASAPGVDAKYLLFDRVTNRRGRACLPEQVASVVLFLASEDASYVSGTEMRVDNAIQGMGL</sequence>
<dbReference type="InterPro" id="IPR002347">
    <property type="entry name" value="SDR_fam"/>
</dbReference>
<dbReference type="PRINTS" id="PR00080">
    <property type="entry name" value="SDRFAMILY"/>
</dbReference>
<evidence type="ECO:0000256" key="1">
    <source>
        <dbReference type="ARBA" id="ARBA00006484"/>
    </source>
</evidence>
<dbReference type="RefSeq" id="WP_078200563.1">
    <property type="nucleotide sequence ID" value="NZ_CP017758.1"/>
</dbReference>
<dbReference type="Pfam" id="PF13561">
    <property type="entry name" value="adh_short_C2"/>
    <property type="match status" value="1"/>
</dbReference>